<comment type="caution">
    <text evidence="2">The sequence shown here is derived from an EMBL/GenBank/DDBJ whole genome shotgun (WGS) entry which is preliminary data.</text>
</comment>
<gene>
    <name evidence="2" type="ORF">LX15_000896</name>
</gene>
<evidence type="ECO:0000259" key="1">
    <source>
        <dbReference type="PROSITE" id="PS51186"/>
    </source>
</evidence>
<sequence length="95" mass="10994">MDGHEAGVLIVEYQQDEICLGRVEPHPDFQNRGVGGHLIRQLLDEGATRRQPLILDVLTVNPRVYQLYRRLGFHEVFRHGENNVRIRMRAEPPLA</sequence>
<protein>
    <submittedName>
        <fullName evidence="2">Acetyltransferase (GNAT) family protein</fullName>
    </submittedName>
</protein>
<evidence type="ECO:0000313" key="3">
    <source>
        <dbReference type="Proteomes" id="UP001205311"/>
    </source>
</evidence>
<proteinExistence type="predicted"/>
<dbReference type="InterPro" id="IPR000182">
    <property type="entry name" value="GNAT_dom"/>
</dbReference>
<name>A0ABT1HNX1_STRSD</name>
<dbReference type="SUPFAM" id="SSF55729">
    <property type="entry name" value="Acyl-CoA N-acyltransferases (Nat)"/>
    <property type="match status" value="1"/>
</dbReference>
<dbReference type="Proteomes" id="UP001205311">
    <property type="component" value="Unassembled WGS sequence"/>
</dbReference>
<keyword evidence="3" id="KW-1185">Reference proteome</keyword>
<dbReference type="PROSITE" id="PS51186">
    <property type="entry name" value="GNAT"/>
    <property type="match status" value="1"/>
</dbReference>
<reference evidence="2 3" key="1">
    <citation type="submission" date="2022-06" db="EMBL/GenBank/DDBJ databases">
        <title>Genomic Encyclopedia of Archaeal and Bacterial Type Strains, Phase II (KMG-II): from individual species to whole genera.</title>
        <authorList>
            <person name="Goeker M."/>
        </authorList>
    </citation>
    <scope>NUCLEOTIDE SEQUENCE [LARGE SCALE GENOMIC DNA]</scope>
    <source>
        <strain evidence="2 3">DSM 40477</strain>
    </source>
</reference>
<dbReference type="Pfam" id="PF13508">
    <property type="entry name" value="Acetyltransf_7"/>
    <property type="match status" value="1"/>
</dbReference>
<evidence type="ECO:0000313" key="2">
    <source>
        <dbReference type="EMBL" id="MCP2257211.1"/>
    </source>
</evidence>
<feature type="domain" description="N-acetyltransferase" evidence="1">
    <location>
        <begin position="1"/>
        <end position="93"/>
    </location>
</feature>
<dbReference type="EMBL" id="JAMTCP010000003">
    <property type="protein sequence ID" value="MCP2257211.1"/>
    <property type="molecule type" value="Genomic_DNA"/>
</dbReference>
<accession>A0ABT1HNX1</accession>
<dbReference type="Gene3D" id="3.40.630.30">
    <property type="match status" value="1"/>
</dbReference>
<dbReference type="InterPro" id="IPR016181">
    <property type="entry name" value="Acyl_CoA_acyltransferase"/>
</dbReference>
<organism evidence="2 3">
    <name type="scientific">Streptoalloteichus tenebrarius (strain ATCC 17920 / DSM 40477 / JCM 4838 / CBS 697.72 / NBRC 16177 / NCIMB 11028 / NRRL B-12390 / A12253. 1 / ISP 5477)</name>
    <name type="common">Streptomyces tenebrarius</name>
    <dbReference type="NCBI Taxonomy" id="1933"/>
    <lineage>
        <taxon>Bacteria</taxon>
        <taxon>Bacillati</taxon>
        <taxon>Actinomycetota</taxon>
        <taxon>Actinomycetes</taxon>
        <taxon>Pseudonocardiales</taxon>
        <taxon>Pseudonocardiaceae</taxon>
        <taxon>Streptoalloteichus</taxon>
    </lineage>
</organism>